<dbReference type="Proteomes" id="UP001152467">
    <property type="component" value="Unassembled WGS sequence"/>
</dbReference>
<sequence length="135" mass="14914">MKHLLIALTTTVFLAACAHHDDVRPGSNKHYVVVKSVDRNKGIKEALGQAEHFCEKNDSKFIVINEKVDYQGEEPEKEYLDNHSTAEFVTEASTWLWILGDGYVDDVAAVTTLAGVAVLDSMGAPYVITVNFRCA</sequence>
<accession>A0A9W4VP60</accession>
<organism evidence="1 3">
    <name type="scientific">Pseudoalteromonas holothuriae</name>
    <dbReference type="NCBI Taxonomy" id="2963714"/>
    <lineage>
        <taxon>Bacteria</taxon>
        <taxon>Pseudomonadati</taxon>
        <taxon>Pseudomonadota</taxon>
        <taxon>Gammaproteobacteria</taxon>
        <taxon>Alteromonadales</taxon>
        <taxon>Pseudoalteromonadaceae</taxon>
        <taxon>Pseudoalteromonas</taxon>
    </lineage>
</organism>
<keyword evidence="3" id="KW-1185">Reference proteome</keyword>
<evidence type="ECO:0000313" key="1">
    <source>
        <dbReference type="EMBL" id="CAH9053247.1"/>
    </source>
</evidence>
<reference evidence="1 4" key="1">
    <citation type="submission" date="2022-07" db="EMBL/GenBank/DDBJ databases">
        <authorList>
            <person name="Criscuolo A."/>
        </authorList>
    </citation>
    <scope>NUCLEOTIDE SEQUENCE</scope>
    <source>
        <strain evidence="4">CIP 111951</strain>
        <strain evidence="1">CIP111854</strain>
        <strain evidence="2">CIP111951</strain>
    </source>
</reference>
<gene>
    <name evidence="1" type="ORF">PSECIP111854_01133</name>
    <name evidence="2" type="ORF">PSECIP111951_02509</name>
</gene>
<evidence type="ECO:0000313" key="3">
    <source>
        <dbReference type="Proteomes" id="UP001152467"/>
    </source>
</evidence>
<evidence type="ECO:0000313" key="2">
    <source>
        <dbReference type="EMBL" id="CAH9061534.1"/>
    </source>
</evidence>
<comment type="caution">
    <text evidence="1">The sequence shown here is derived from an EMBL/GenBank/DDBJ whole genome shotgun (WGS) entry which is preliminary data.</text>
</comment>
<dbReference type="EMBL" id="CAMAPC010000003">
    <property type="protein sequence ID" value="CAH9053247.1"/>
    <property type="molecule type" value="Genomic_DNA"/>
</dbReference>
<dbReference type="AlphaFoldDB" id="A0A9W4VP60"/>
<evidence type="ECO:0000313" key="4">
    <source>
        <dbReference type="Proteomes" id="UP001152485"/>
    </source>
</evidence>
<dbReference type="Proteomes" id="UP001152485">
    <property type="component" value="Unassembled WGS sequence"/>
</dbReference>
<dbReference type="EMBL" id="CAMAPD010000011">
    <property type="protein sequence ID" value="CAH9061534.1"/>
    <property type="molecule type" value="Genomic_DNA"/>
</dbReference>
<protein>
    <recommendedName>
        <fullName evidence="5">Lipoprotein</fullName>
    </recommendedName>
</protein>
<proteinExistence type="predicted"/>
<name>A0A9W4VP60_9GAMM</name>
<evidence type="ECO:0008006" key="5">
    <source>
        <dbReference type="Google" id="ProtNLM"/>
    </source>
</evidence>
<dbReference type="RefSeq" id="WP_261593744.1">
    <property type="nucleotide sequence ID" value="NZ_CAMAPC010000003.1"/>
</dbReference>
<dbReference type="PROSITE" id="PS51257">
    <property type="entry name" value="PROKAR_LIPOPROTEIN"/>
    <property type="match status" value="1"/>
</dbReference>